<protein>
    <submittedName>
        <fullName evidence="1">Uncharacterized protein</fullName>
    </submittedName>
</protein>
<gene>
    <name evidence="1" type="ORF">R3P38DRAFT_2571564</name>
</gene>
<dbReference type="Proteomes" id="UP001362999">
    <property type="component" value="Unassembled WGS sequence"/>
</dbReference>
<dbReference type="EMBL" id="JAWWNJ010000114">
    <property type="protein sequence ID" value="KAK6991977.1"/>
    <property type="molecule type" value="Genomic_DNA"/>
</dbReference>
<keyword evidence="2" id="KW-1185">Reference proteome</keyword>
<organism evidence="1 2">
    <name type="scientific">Favolaschia claudopus</name>
    <dbReference type="NCBI Taxonomy" id="2862362"/>
    <lineage>
        <taxon>Eukaryota</taxon>
        <taxon>Fungi</taxon>
        <taxon>Dikarya</taxon>
        <taxon>Basidiomycota</taxon>
        <taxon>Agaricomycotina</taxon>
        <taxon>Agaricomycetes</taxon>
        <taxon>Agaricomycetidae</taxon>
        <taxon>Agaricales</taxon>
        <taxon>Marasmiineae</taxon>
        <taxon>Mycenaceae</taxon>
        <taxon>Favolaschia</taxon>
    </lineage>
</organism>
<dbReference type="AlphaFoldDB" id="A0AAV9ZU17"/>
<comment type="caution">
    <text evidence="1">The sequence shown here is derived from an EMBL/GenBank/DDBJ whole genome shotgun (WGS) entry which is preliminary data.</text>
</comment>
<name>A0AAV9ZU17_9AGAR</name>
<reference evidence="1 2" key="1">
    <citation type="journal article" date="2024" name="J Genomics">
        <title>Draft genome sequencing and assembly of Favolaschia claudopus CIRM-BRFM 2984 isolated from oak limbs.</title>
        <authorList>
            <person name="Navarro D."/>
            <person name="Drula E."/>
            <person name="Chaduli D."/>
            <person name="Cazenave R."/>
            <person name="Ahrendt S."/>
            <person name="Wang J."/>
            <person name="Lipzen A."/>
            <person name="Daum C."/>
            <person name="Barry K."/>
            <person name="Grigoriev I.V."/>
            <person name="Favel A."/>
            <person name="Rosso M.N."/>
            <person name="Martin F."/>
        </authorList>
    </citation>
    <scope>NUCLEOTIDE SEQUENCE [LARGE SCALE GENOMIC DNA]</scope>
    <source>
        <strain evidence="1 2">CIRM-BRFM 2984</strain>
    </source>
</reference>
<accession>A0AAV9ZU17</accession>
<proteinExistence type="predicted"/>
<evidence type="ECO:0000313" key="1">
    <source>
        <dbReference type="EMBL" id="KAK6991977.1"/>
    </source>
</evidence>
<evidence type="ECO:0000313" key="2">
    <source>
        <dbReference type="Proteomes" id="UP001362999"/>
    </source>
</evidence>
<sequence length="91" mass="9849">YANCAARFIFAYSNGLTGGDLIHVKRKFKGHRMLPPAMIAEMKASIAGLPTRMSGDSTAMTSSDLGRSSLSPRHHAVCSLMSYLTSPLVYK</sequence>
<feature type="non-terminal residue" evidence="1">
    <location>
        <position position="1"/>
    </location>
</feature>